<feature type="domain" description="Sushi" evidence="6">
    <location>
        <begin position="242"/>
        <end position="301"/>
    </location>
</feature>
<dbReference type="SUPFAM" id="SSF57535">
    <property type="entry name" value="Complement control module/SCR domain"/>
    <property type="match status" value="11"/>
</dbReference>
<dbReference type="PROSITE" id="PS50923">
    <property type="entry name" value="SUSHI"/>
    <property type="match status" value="11"/>
</dbReference>
<feature type="domain" description="Sushi" evidence="6">
    <location>
        <begin position="57"/>
        <end position="121"/>
    </location>
</feature>
<dbReference type="InterPro" id="IPR000436">
    <property type="entry name" value="Sushi_SCR_CCP_dom"/>
</dbReference>
<keyword evidence="2" id="KW-0677">Repeat</keyword>
<feature type="domain" description="Sushi" evidence="6">
    <location>
        <begin position="611"/>
        <end position="678"/>
    </location>
</feature>
<dbReference type="EMBL" id="LR790859">
    <property type="protein sequence ID" value="CAB3266721.1"/>
    <property type="molecule type" value="mRNA"/>
</dbReference>
<evidence type="ECO:0000256" key="5">
    <source>
        <dbReference type="SAM" id="SignalP"/>
    </source>
</evidence>
<evidence type="ECO:0000256" key="1">
    <source>
        <dbReference type="ARBA" id="ARBA00022729"/>
    </source>
</evidence>
<feature type="domain" description="Sushi" evidence="6">
    <location>
        <begin position="124"/>
        <end position="200"/>
    </location>
</feature>
<evidence type="ECO:0000256" key="2">
    <source>
        <dbReference type="ARBA" id="ARBA00022737"/>
    </source>
</evidence>
<evidence type="ECO:0000259" key="6">
    <source>
        <dbReference type="PROSITE" id="PS50923"/>
    </source>
</evidence>
<name>A0A6F9DU66_9ASCI</name>
<keyword evidence="4" id="KW-0768">Sushi</keyword>
<feature type="disulfide bond" evidence="4">
    <location>
        <begin position="709"/>
        <end position="736"/>
    </location>
</feature>
<organism evidence="7">
    <name type="scientific">Phallusia mammillata</name>
    <dbReference type="NCBI Taxonomy" id="59560"/>
    <lineage>
        <taxon>Eukaryota</taxon>
        <taxon>Metazoa</taxon>
        <taxon>Chordata</taxon>
        <taxon>Tunicata</taxon>
        <taxon>Ascidiacea</taxon>
        <taxon>Phlebobranchia</taxon>
        <taxon>Ascidiidae</taxon>
        <taxon>Phallusia</taxon>
    </lineage>
</organism>
<keyword evidence="3 4" id="KW-1015">Disulfide bond</keyword>
<keyword evidence="1 5" id="KW-0732">Signal</keyword>
<dbReference type="PANTHER" id="PTHR45656">
    <property type="entry name" value="PROTEIN CBR-CLEC-78"/>
    <property type="match status" value="1"/>
</dbReference>
<feature type="domain" description="Sushi" evidence="6">
    <location>
        <begin position="485"/>
        <end position="544"/>
    </location>
</feature>
<feature type="disulfide bond" evidence="4">
    <location>
        <begin position="338"/>
        <end position="365"/>
    </location>
</feature>
<evidence type="ECO:0000313" key="7">
    <source>
        <dbReference type="EMBL" id="CAB3266721.1"/>
    </source>
</evidence>
<dbReference type="Pfam" id="PF00084">
    <property type="entry name" value="Sushi"/>
    <property type="match status" value="11"/>
</dbReference>
<proteinExistence type="evidence at transcript level"/>
<evidence type="ECO:0000256" key="3">
    <source>
        <dbReference type="ARBA" id="ARBA00023157"/>
    </source>
</evidence>
<feature type="domain" description="Sushi" evidence="6">
    <location>
        <begin position="682"/>
        <end position="738"/>
    </location>
</feature>
<feature type="domain" description="Sushi" evidence="6">
    <location>
        <begin position="550"/>
        <end position="608"/>
    </location>
</feature>
<comment type="caution">
    <text evidence="4">Lacks conserved residue(s) required for the propagation of feature annotation.</text>
</comment>
<gene>
    <name evidence="7" type="primary">Svep1-001</name>
</gene>
<dbReference type="SMART" id="SM00032">
    <property type="entry name" value="CCP"/>
    <property type="match status" value="11"/>
</dbReference>
<evidence type="ECO:0000256" key="4">
    <source>
        <dbReference type="PROSITE-ProRule" id="PRU00302"/>
    </source>
</evidence>
<protein>
    <submittedName>
        <fullName evidence="7">Sushi, von Willebrand factor type A, EGF and pentraxin domain-containing protein 1-like</fullName>
    </submittedName>
</protein>
<dbReference type="Gene3D" id="2.10.70.10">
    <property type="entry name" value="Complement Module, domain 1"/>
    <property type="match status" value="11"/>
</dbReference>
<feature type="disulfide bond" evidence="4">
    <location>
        <begin position="92"/>
        <end position="119"/>
    </location>
</feature>
<dbReference type="InterPro" id="IPR035976">
    <property type="entry name" value="Sushi/SCR/CCP_sf"/>
</dbReference>
<dbReference type="InterPro" id="IPR051277">
    <property type="entry name" value="SEZ6_CSMD_C4BPB_Regulators"/>
</dbReference>
<dbReference type="CDD" id="cd00033">
    <property type="entry name" value="CCP"/>
    <property type="match status" value="11"/>
</dbReference>
<dbReference type="PANTHER" id="PTHR45656:SF4">
    <property type="entry name" value="PROTEIN CBR-CLEC-78"/>
    <property type="match status" value="1"/>
</dbReference>
<feature type="disulfide bond" evidence="4">
    <location>
        <begin position="309"/>
        <end position="352"/>
    </location>
</feature>
<feature type="domain" description="Sushi" evidence="6">
    <location>
        <begin position="307"/>
        <end position="367"/>
    </location>
</feature>
<feature type="chain" id="PRO_5026351555" evidence="5">
    <location>
        <begin position="21"/>
        <end position="895"/>
    </location>
</feature>
<sequence length="895" mass="98178">MVTFWFFLFVTTAALHNTFGQNPCPAFPPGGRCGRSCSSNLSCQLPQRCICNIQCGKNCNFPPVRKCLAPDIEFGFATYASLTVGSSANYYCRDDYQLRGSTTRICQIDLSWSGDDPLCIQTAEICYEQPPALTNGRYVYVASAGKPVGSDVVAGEVDWSVGDRMEYRCNNGYFLNDTTNPVWTCTETGDWMGKPLSCIPCVKVPPDSVCGRRRCSGQRDCLRNEVCSCSSRQCGGRFCIQPYCTRPENIENGYITGHVHNFPSDVITYSCHEGYRLDNADATRTCLTNGQWSLPDLKCIKRGDDPTDCPTLPGIVNGYILYENQNAQSVGSVAIYICFNAYVLTGTSSRTCLPGGKWSGEEPHCSADFCYQNPPDLTNGRYVFVSSVDTSNTELALTDVDWKVGDRMEYRCNQGFYLNDTSNPIWTCTKSGTWTGKSLSCIACIQVRPGTECGRRRCSGQGDCFSHEVCSCSSRQCGGRFCIQPYCTKPNSLANGYITGSATGRVGDTITYFCYNGYRLNTRSSTRSCLRYGTWSGEEPFCIERGDNPVRCPILRNVKAASLTYSDGQLEGSEATYRCNSVSRLVGAGTRTCLATGVWSGAEPKCVPIILFCTSPPYLVHGRYQASPGTGGASIRGYRVGQVIQYTCDVGFEINTVESRKTCLEDGTWSGPTLTCSRKAITRCPIPTLILNGVVSTNGVNPGSAQYSCNPGYELYGNRLRECLTDGTWSGEKPTCVQNVGFCNNPPSILNGWYKLVYKDTDQSNAKPDTSDADLTRYGVGQMVEYGCRSGFQLNFAETKKTCLRDGSWSGSSLQCVPVVSTPAVCPMPRPPRNGYIALCKSCPVTNFPGITVGDVLTYECAIGYTLVGRRTRVCVTRTRRWSYLDPLCQFGKLS</sequence>
<reference evidence="7" key="1">
    <citation type="submission" date="2020-04" db="EMBL/GenBank/DDBJ databases">
        <authorList>
            <person name="Neveu A P."/>
        </authorList>
    </citation>
    <scope>NUCLEOTIDE SEQUENCE</scope>
    <source>
        <tissue evidence="7">Whole embryo</tissue>
    </source>
</reference>
<accession>A0A6F9DU66</accession>
<feature type="domain" description="Sushi" evidence="6">
    <location>
        <begin position="741"/>
        <end position="818"/>
    </location>
</feature>
<feature type="signal peptide" evidence="5">
    <location>
        <begin position="1"/>
        <end position="20"/>
    </location>
</feature>
<feature type="domain" description="Sushi" evidence="6">
    <location>
        <begin position="841"/>
        <end position="891"/>
    </location>
</feature>
<feature type="disulfide bond" evidence="4">
    <location>
        <begin position="579"/>
        <end position="606"/>
    </location>
</feature>
<dbReference type="AlphaFoldDB" id="A0A6F9DU66"/>
<feature type="domain" description="Sushi" evidence="6">
    <location>
        <begin position="368"/>
        <end position="443"/>
    </location>
</feature>